<organism evidence="6 7">
    <name type="scientific">Corynebacterium casei LMG S-19264</name>
    <dbReference type="NCBI Taxonomy" id="1285583"/>
    <lineage>
        <taxon>Bacteria</taxon>
        <taxon>Bacillati</taxon>
        <taxon>Actinomycetota</taxon>
        <taxon>Actinomycetes</taxon>
        <taxon>Mycobacteriales</taxon>
        <taxon>Corynebacteriaceae</taxon>
        <taxon>Corynebacterium</taxon>
    </lineage>
</organism>
<keyword evidence="1" id="KW-0805">Transcription regulation</keyword>
<evidence type="ECO:0000256" key="1">
    <source>
        <dbReference type="ARBA" id="ARBA00023015"/>
    </source>
</evidence>
<dbReference type="SMART" id="SM00345">
    <property type="entry name" value="HTH_GNTR"/>
    <property type="match status" value="1"/>
</dbReference>
<dbReference type="Gene3D" id="1.10.10.10">
    <property type="entry name" value="Winged helix-like DNA-binding domain superfamily/Winged helix DNA-binding domain"/>
    <property type="match status" value="1"/>
</dbReference>
<evidence type="ECO:0000313" key="7">
    <source>
        <dbReference type="Proteomes" id="UP000019226"/>
    </source>
</evidence>
<feature type="compositionally biased region" description="Basic and acidic residues" evidence="4">
    <location>
        <begin position="1"/>
        <end position="10"/>
    </location>
</feature>
<dbReference type="PROSITE" id="PS50949">
    <property type="entry name" value="HTH_GNTR"/>
    <property type="match status" value="1"/>
</dbReference>
<dbReference type="PRINTS" id="PR00035">
    <property type="entry name" value="HTHGNTR"/>
</dbReference>
<evidence type="ECO:0000313" key="6">
    <source>
        <dbReference type="EMBL" id="AHI20617.1"/>
    </source>
</evidence>
<dbReference type="InterPro" id="IPR008920">
    <property type="entry name" value="TF_FadR/GntR_C"/>
</dbReference>
<feature type="domain" description="HTH gntR-type" evidence="5">
    <location>
        <begin position="28"/>
        <end position="95"/>
    </location>
</feature>
<keyword evidence="2" id="KW-0238">DNA-binding</keyword>
<dbReference type="Pfam" id="PF00392">
    <property type="entry name" value="GntR"/>
    <property type="match status" value="1"/>
</dbReference>
<dbReference type="InterPro" id="IPR036390">
    <property type="entry name" value="WH_DNA-bd_sf"/>
</dbReference>
<dbReference type="EMBL" id="CP004350">
    <property type="protein sequence ID" value="AHI20617.1"/>
    <property type="molecule type" value="Genomic_DNA"/>
</dbReference>
<dbReference type="Proteomes" id="UP000019226">
    <property type="component" value="Chromosome"/>
</dbReference>
<reference evidence="7" key="1">
    <citation type="submission" date="2013-02" db="EMBL/GenBank/DDBJ databases">
        <title>The complete genome sequence of Corynebacterium casei LMG S-19264 (=DSM 44701).</title>
        <authorList>
            <person name="Ruckert C."/>
            <person name="Albersmeier A."/>
            <person name="Kalinowski J."/>
        </authorList>
    </citation>
    <scope>NUCLEOTIDE SEQUENCE [LARGE SCALE GENOMIC DNA]</scope>
    <source>
        <strain evidence="7">LMG S-19264</strain>
    </source>
</reference>
<proteinExistence type="predicted"/>
<dbReference type="InterPro" id="IPR011711">
    <property type="entry name" value="GntR_C"/>
</dbReference>
<evidence type="ECO:0000256" key="3">
    <source>
        <dbReference type="ARBA" id="ARBA00023163"/>
    </source>
</evidence>
<gene>
    <name evidence="6" type="ORF">CCASEI_10310</name>
</gene>
<dbReference type="InterPro" id="IPR000524">
    <property type="entry name" value="Tscrpt_reg_HTH_GntR"/>
</dbReference>
<dbReference type="Gene3D" id="1.20.120.530">
    <property type="entry name" value="GntR ligand-binding domain-like"/>
    <property type="match status" value="1"/>
</dbReference>
<dbReference type="InterPro" id="IPR036388">
    <property type="entry name" value="WH-like_DNA-bd_sf"/>
</dbReference>
<sequence>MEWKEKRMARSEGAGGDCGTATAAVTNTERRQRVIDDLKQRIALGEIPLGSRIVEAEVTSRLGISRPTVREALSQLARHGYLVQEAYRGYRVSEIHRERVRELATVRVANDMVAIEGILGDESGKRMEQLDAVLQEYLTRMDKPDPIVRHEAHMAFHRGIWEASGNTFMMKLWPVLEAEMTLVLAVEQEQRHNDSRARALDESLVECIRRGDREEIHENLRMHVVDSAEEFLEFFDATIGRTI</sequence>
<evidence type="ECO:0000259" key="5">
    <source>
        <dbReference type="PROSITE" id="PS50949"/>
    </source>
</evidence>
<evidence type="ECO:0000256" key="4">
    <source>
        <dbReference type="SAM" id="MobiDB-lite"/>
    </source>
</evidence>
<keyword evidence="3" id="KW-0804">Transcription</keyword>
<dbReference type="PANTHER" id="PTHR43537:SF5">
    <property type="entry name" value="UXU OPERON TRANSCRIPTIONAL REGULATOR"/>
    <property type="match status" value="1"/>
</dbReference>
<dbReference type="Pfam" id="PF07729">
    <property type="entry name" value="FCD"/>
    <property type="match status" value="1"/>
</dbReference>
<keyword evidence="7" id="KW-1185">Reference proteome</keyword>
<evidence type="ECO:0000256" key="2">
    <source>
        <dbReference type="ARBA" id="ARBA00023125"/>
    </source>
</evidence>
<dbReference type="SUPFAM" id="SSF46785">
    <property type="entry name" value="Winged helix' DNA-binding domain"/>
    <property type="match status" value="1"/>
</dbReference>
<accession>A0ABM5PRT1</accession>
<name>A0ABM5PRT1_9CORY</name>
<dbReference type="SMART" id="SM00895">
    <property type="entry name" value="FCD"/>
    <property type="match status" value="1"/>
</dbReference>
<dbReference type="PANTHER" id="PTHR43537">
    <property type="entry name" value="TRANSCRIPTIONAL REGULATOR, GNTR FAMILY"/>
    <property type="match status" value="1"/>
</dbReference>
<protein>
    <submittedName>
        <fullName evidence="6">GntR family transcriptional regulator</fullName>
    </submittedName>
</protein>
<dbReference type="SUPFAM" id="SSF48008">
    <property type="entry name" value="GntR ligand-binding domain-like"/>
    <property type="match status" value="1"/>
</dbReference>
<dbReference type="CDD" id="cd07377">
    <property type="entry name" value="WHTH_GntR"/>
    <property type="match status" value="1"/>
</dbReference>
<feature type="region of interest" description="Disordered" evidence="4">
    <location>
        <begin position="1"/>
        <end position="25"/>
    </location>
</feature>